<sequence length="68" mass="7878">MANSPLIEDTGLESTCEIANSKEEILKKTETLFQKEFTEKDIEKRLKKLKPFSPETAAKKMMEIIFKQ</sequence>
<dbReference type="Proteomes" id="UP000245670">
    <property type="component" value="Unassembled WGS sequence"/>
</dbReference>
<accession>A0A2U2JF42</accession>
<proteinExistence type="predicted"/>
<dbReference type="EMBL" id="QFFG01000001">
    <property type="protein sequence ID" value="PWG06935.1"/>
    <property type="molecule type" value="Genomic_DNA"/>
</dbReference>
<dbReference type="AlphaFoldDB" id="A0A2U2JF42"/>
<evidence type="ECO:0000313" key="2">
    <source>
        <dbReference type="Proteomes" id="UP000245670"/>
    </source>
</evidence>
<reference evidence="1 2" key="1">
    <citation type="submission" date="2018-05" db="EMBL/GenBank/DDBJ databases">
        <title>Polaribacter aquimarinus sp. nov., isolated from sediment in a sediment of sea.</title>
        <authorList>
            <person name="Lu D."/>
        </authorList>
    </citation>
    <scope>NUCLEOTIDE SEQUENCE [LARGE SCALE GENOMIC DNA]</scope>
    <source>
        <strain evidence="1 2">ZY113</strain>
    </source>
</reference>
<organism evidence="1 2">
    <name type="scientific">Polaribacter aquimarinus</name>
    <dbReference type="NCBI Taxonomy" id="2100726"/>
    <lineage>
        <taxon>Bacteria</taxon>
        <taxon>Pseudomonadati</taxon>
        <taxon>Bacteroidota</taxon>
        <taxon>Flavobacteriia</taxon>
        <taxon>Flavobacteriales</taxon>
        <taxon>Flavobacteriaceae</taxon>
    </lineage>
</organism>
<protein>
    <submittedName>
        <fullName evidence="1">Uncharacterized protein</fullName>
    </submittedName>
</protein>
<keyword evidence="2" id="KW-1185">Reference proteome</keyword>
<comment type="caution">
    <text evidence="1">The sequence shown here is derived from an EMBL/GenBank/DDBJ whole genome shotgun (WGS) entry which is preliminary data.</text>
</comment>
<dbReference type="OrthoDB" id="1094459at2"/>
<evidence type="ECO:0000313" key="1">
    <source>
        <dbReference type="EMBL" id="PWG06935.1"/>
    </source>
</evidence>
<gene>
    <name evidence="1" type="ORF">DIS07_01705</name>
</gene>
<name>A0A2U2JF42_9FLAO</name>